<dbReference type="SUPFAM" id="SSF46785">
    <property type="entry name" value="Winged helix' DNA-binding domain"/>
    <property type="match status" value="1"/>
</dbReference>
<dbReference type="eggNOG" id="COG2186">
    <property type="taxonomic scope" value="Bacteria"/>
</dbReference>
<dbReference type="InterPro" id="IPR011711">
    <property type="entry name" value="GntR_C"/>
</dbReference>
<organism evidence="5 6">
    <name type="scientific">Catenovulum agarivorans DS-2</name>
    <dbReference type="NCBI Taxonomy" id="1328313"/>
    <lineage>
        <taxon>Bacteria</taxon>
        <taxon>Pseudomonadati</taxon>
        <taxon>Pseudomonadota</taxon>
        <taxon>Gammaproteobacteria</taxon>
        <taxon>Alteromonadales</taxon>
        <taxon>Alteromonadaceae</taxon>
        <taxon>Catenovulum</taxon>
    </lineage>
</organism>
<dbReference type="InterPro" id="IPR036390">
    <property type="entry name" value="WH_DNA-bd_sf"/>
</dbReference>
<comment type="caution">
    <text evidence="5">The sequence shown here is derived from an EMBL/GenBank/DDBJ whole genome shotgun (WGS) entry which is preliminary data.</text>
</comment>
<feature type="domain" description="HTH gntR-type" evidence="4">
    <location>
        <begin position="13"/>
        <end position="81"/>
    </location>
</feature>
<dbReference type="PROSITE" id="PS50949">
    <property type="entry name" value="HTH_GNTR"/>
    <property type="match status" value="1"/>
</dbReference>
<dbReference type="EMBL" id="ARZY01000011">
    <property type="protein sequence ID" value="EWH10476.1"/>
    <property type="molecule type" value="Genomic_DNA"/>
</dbReference>
<dbReference type="SUPFAM" id="SSF48008">
    <property type="entry name" value="GntR ligand-binding domain-like"/>
    <property type="match status" value="1"/>
</dbReference>
<dbReference type="STRING" id="1328313.DS2_07578"/>
<dbReference type="Gene3D" id="1.20.120.530">
    <property type="entry name" value="GntR ligand-binding domain-like"/>
    <property type="match status" value="1"/>
</dbReference>
<dbReference type="RefSeq" id="WP_051479719.1">
    <property type="nucleotide sequence ID" value="NZ_ARZY01000011.1"/>
</dbReference>
<dbReference type="InterPro" id="IPR008920">
    <property type="entry name" value="TF_FadR/GntR_C"/>
</dbReference>
<dbReference type="GO" id="GO:0003677">
    <property type="term" value="F:DNA binding"/>
    <property type="evidence" value="ECO:0007669"/>
    <property type="project" value="UniProtKB-KW"/>
</dbReference>
<evidence type="ECO:0000256" key="1">
    <source>
        <dbReference type="ARBA" id="ARBA00023015"/>
    </source>
</evidence>
<keyword evidence="1" id="KW-0805">Transcription regulation</keyword>
<dbReference type="SMART" id="SM00895">
    <property type="entry name" value="FCD"/>
    <property type="match status" value="1"/>
</dbReference>
<keyword evidence="3" id="KW-0804">Transcription</keyword>
<dbReference type="SMART" id="SM00345">
    <property type="entry name" value="HTH_GNTR"/>
    <property type="match status" value="1"/>
</dbReference>
<dbReference type="PATRIC" id="fig|1328313.3.peg.1548"/>
<dbReference type="InterPro" id="IPR000524">
    <property type="entry name" value="Tscrpt_reg_HTH_GntR"/>
</dbReference>
<dbReference type="PANTHER" id="PTHR43537:SF5">
    <property type="entry name" value="UXU OPERON TRANSCRIPTIONAL REGULATOR"/>
    <property type="match status" value="1"/>
</dbReference>
<dbReference type="InterPro" id="IPR036388">
    <property type="entry name" value="WH-like_DNA-bd_sf"/>
</dbReference>
<evidence type="ECO:0000313" key="6">
    <source>
        <dbReference type="Proteomes" id="UP000019276"/>
    </source>
</evidence>
<dbReference type="AlphaFoldDB" id="W7QEX4"/>
<reference evidence="5 6" key="1">
    <citation type="journal article" date="2014" name="Genome Announc.">
        <title>Draft Genome Sequence of the Agar-Degrading Bacterium Catenovulum sp. Strain DS-2, Isolated from Intestines of Haliotis diversicolor.</title>
        <authorList>
            <person name="Shan D."/>
            <person name="Li X."/>
            <person name="Gu Z."/>
            <person name="Wei G."/>
            <person name="Gao Z."/>
            <person name="Shao Z."/>
        </authorList>
    </citation>
    <scope>NUCLEOTIDE SEQUENCE [LARGE SCALE GENOMIC DNA]</scope>
    <source>
        <strain evidence="5 6">DS-2</strain>
    </source>
</reference>
<proteinExistence type="predicted"/>
<dbReference type="Pfam" id="PF07729">
    <property type="entry name" value="FCD"/>
    <property type="match status" value="1"/>
</dbReference>
<name>W7QEX4_9ALTE</name>
<protein>
    <submittedName>
        <fullName evidence="5">GntR family transcriptional regulator</fullName>
    </submittedName>
</protein>
<keyword evidence="6" id="KW-1185">Reference proteome</keyword>
<dbReference type="GO" id="GO:0003700">
    <property type="term" value="F:DNA-binding transcription factor activity"/>
    <property type="evidence" value="ECO:0007669"/>
    <property type="project" value="InterPro"/>
</dbReference>
<accession>W7QEX4</accession>
<dbReference type="Proteomes" id="UP000019276">
    <property type="component" value="Unassembled WGS sequence"/>
</dbReference>
<dbReference type="Pfam" id="PF00392">
    <property type="entry name" value="GntR"/>
    <property type="match status" value="1"/>
</dbReference>
<evidence type="ECO:0000256" key="2">
    <source>
        <dbReference type="ARBA" id="ARBA00023125"/>
    </source>
</evidence>
<dbReference type="PANTHER" id="PTHR43537">
    <property type="entry name" value="TRANSCRIPTIONAL REGULATOR, GNTR FAMILY"/>
    <property type="match status" value="1"/>
</dbReference>
<sequence>MSKFDAFKVITTERLYIKVAGQLKELIEQGVFKPGERFPAERALAEKLGVSRPTIREAMIALELAGLIEIRTGSGIYVATAPVKKDLDASDDEIGPFENLEMRYILESEMCAIAAQRISDEQLDRLEAALIKMENSKDSPSACEEADSEFHLIIAEATQNTAMYKTVKWLWEARNQAYRSTAFFEKIRQEGIHPSIEAHRKIYQALANRDSERARLAMKNHIDGATENAAKHFED</sequence>
<dbReference type="PRINTS" id="PR00035">
    <property type="entry name" value="HTHGNTR"/>
</dbReference>
<evidence type="ECO:0000256" key="3">
    <source>
        <dbReference type="ARBA" id="ARBA00023163"/>
    </source>
</evidence>
<dbReference type="Gene3D" id="1.10.10.10">
    <property type="entry name" value="Winged helix-like DNA-binding domain superfamily/Winged helix DNA-binding domain"/>
    <property type="match status" value="1"/>
</dbReference>
<gene>
    <name evidence="5" type="ORF">DS2_07578</name>
</gene>
<keyword evidence="2" id="KW-0238">DNA-binding</keyword>
<dbReference type="CDD" id="cd07377">
    <property type="entry name" value="WHTH_GntR"/>
    <property type="match status" value="1"/>
</dbReference>
<evidence type="ECO:0000259" key="4">
    <source>
        <dbReference type="PROSITE" id="PS50949"/>
    </source>
</evidence>
<dbReference type="OrthoDB" id="5450856at2"/>
<evidence type="ECO:0000313" key="5">
    <source>
        <dbReference type="EMBL" id="EWH10476.1"/>
    </source>
</evidence>